<gene>
    <name evidence="3" type="ORF">Pla123a_18070</name>
</gene>
<keyword evidence="2" id="KW-1133">Transmembrane helix</keyword>
<dbReference type="Proteomes" id="UP000318478">
    <property type="component" value="Unassembled WGS sequence"/>
</dbReference>
<keyword evidence="2" id="KW-0812">Transmembrane</keyword>
<keyword evidence="4" id="KW-1185">Reference proteome</keyword>
<accession>A0A5C5YTL7</accession>
<dbReference type="SUPFAM" id="SSF144020">
    <property type="entry name" value="FdhE-like"/>
    <property type="match status" value="1"/>
</dbReference>
<evidence type="ECO:0000313" key="3">
    <source>
        <dbReference type="EMBL" id="TWT78007.1"/>
    </source>
</evidence>
<dbReference type="InterPro" id="IPR024064">
    <property type="entry name" value="FdhE-like_sf"/>
</dbReference>
<dbReference type="AlphaFoldDB" id="A0A5C5YTL7"/>
<name>A0A5C5YTL7_9BACT</name>
<organism evidence="3 4">
    <name type="scientific">Posidoniimonas polymericola</name>
    <dbReference type="NCBI Taxonomy" id="2528002"/>
    <lineage>
        <taxon>Bacteria</taxon>
        <taxon>Pseudomonadati</taxon>
        <taxon>Planctomycetota</taxon>
        <taxon>Planctomycetia</taxon>
        <taxon>Pirellulales</taxon>
        <taxon>Lacipirellulaceae</taxon>
        <taxon>Posidoniimonas</taxon>
    </lineage>
</organism>
<feature type="transmembrane region" description="Helical" evidence="2">
    <location>
        <begin position="140"/>
        <end position="165"/>
    </location>
</feature>
<feature type="region of interest" description="Disordered" evidence="1">
    <location>
        <begin position="1"/>
        <end position="20"/>
    </location>
</feature>
<feature type="transmembrane region" description="Helical" evidence="2">
    <location>
        <begin position="95"/>
        <end position="120"/>
    </location>
</feature>
<dbReference type="OrthoDB" id="9812205at2"/>
<proteinExistence type="predicted"/>
<protein>
    <submittedName>
        <fullName evidence="3">Uncharacterized protein</fullName>
    </submittedName>
</protein>
<feature type="transmembrane region" description="Helical" evidence="2">
    <location>
        <begin position="36"/>
        <end position="57"/>
    </location>
</feature>
<sequence length="218" mass="23239">MPIADNNPFAAPQSEDAPRPDPLVELHGRMPGSVKLAIGSLIAFLGLTLAALSLLLALGGVSFYELLLMAVLGGGVAVLVGVFRRNRFSRVCARAMGVGLGSLIMLLVAVSTISLIGFYSDSDFQSSMQQAGAPFGGWEMTLSLVLGMSIYVIPAVLLLTVFFTLGTTTARQYFYLLCPECHGKRVTAVNRSADHLHCSGCGHEWRPPQSTQPNVTAR</sequence>
<evidence type="ECO:0000256" key="1">
    <source>
        <dbReference type="SAM" id="MobiDB-lite"/>
    </source>
</evidence>
<feature type="transmembrane region" description="Helical" evidence="2">
    <location>
        <begin position="63"/>
        <end position="83"/>
    </location>
</feature>
<dbReference type="EMBL" id="SJPO01000003">
    <property type="protein sequence ID" value="TWT78007.1"/>
    <property type="molecule type" value="Genomic_DNA"/>
</dbReference>
<evidence type="ECO:0000256" key="2">
    <source>
        <dbReference type="SAM" id="Phobius"/>
    </source>
</evidence>
<comment type="caution">
    <text evidence="3">The sequence shown here is derived from an EMBL/GenBank/DDBJ whole genome shotgun (WGS) entry which is preliminary data.</text>
</comment>
<reference evidence="3 4" key="1">
    <citation type="submission" date="2019-02" db="EMBL/GenBank/DDBJ databases">
        <title>Deep-cultivation of Planctomycetes and their phenomic and genomic characterization uncovers novel biology.</title>
        <authorList>
            <person name="Wiegand S."/>
            <person name="Jogler M."/>
            <person name="Boedeker C."/>
            <person name="Pinto D."/>
            <person name="Vollmers J."/>
            <person name="Rivas-Marin E."/>
            <person name="Kohn T."/>
            <person name="Peeters S.H."/>
            <person name="Heuer A."/>
            <person name="Rast P."/>
            <person name="Oberbeckmann S."/>
            <person name="Bunk B."/>
            <person name="Jeske O."/>
            <person name="Meyerdierks A."/>
            <person name="Storesund J.E."/>
            <person name="Kallscheuer N."/>
            <person name="Luecker S."/>
            <person name="Lage O.M."/>
            <person name="Pohl T."/>
            <person name="Merkel B.J."/>
            <person name="Hornburger P."/>
            <person name="Mueller R.-W."/>
            <person name="Bruemmer F."/>
            <person name="Labrenz M."/>
            <person name="Spormann A.M."/>
            <person name="Op Den Camp H."/>
            <person name="Overmann J."/>
            <person name="Amann R."/>
            <person name="Jetten M.S.M."/>
            <person name="Mascher T."/>
            <person name="Medema M.H."/>
            <person name="Devos D.P."/>
            <person name="Kaster A.-K."/>
            <person name="Ovreas L."/>
            <person name="Rohde M."/>
            <person name="Galperin M.Y."/>
            <person name="Jogler C."/>
        </authorList>
    </citation>
    <scope>NUCLEOTIDE SEQUENCE [LARGE SCALE GENOMIC DNA]</scope>
    <source>
        <strain evidence="3 4">Pla123a</strain>
    </source>
</reference>
<evidence type="ECO:0000313" key="4">
    <source>
        <dbReference type="Proteomes" id="UP000318478"/>
    </source>
</evidence>
<keyword evidence="2" id="KW-0472">Membrane</keyword>
<dbReference type="RefSeq" id="WP_146586006.1">
    <property type="nucleotide sequence ID" value="NZ_SJPO01000003.1"/>
</dbReference>